<dbReference type="PANTHER" id="PTHR10579">
    <property type="entry name" value="CALCIUM-ACTIVATED CHLORIDE CHANNEL REGULATOR"/>
    <property type="match status" value="1"/>
</dbReference>
<dbReference type="Proteomes" id="UP000005801">
    <property type="component" value="Unassembled WGS sequence"/>
</dbReference>
<dbReference type="RefSeq" id="WP_006974755.1">
    <property type="nucleotide sequence ID" value="NZ_ABCS01000073.1"/>
</dbReference>
<dbReference type="Pfam" id="PF00092">
    <property type="entry name" value="VWA"/>
    <property type="match status" value="1"/>
</dbReference>
<reference evidence="3 4" key="1">
    <citation type="submission" date="2007-06" db="EMBL/GenBank/DDBJ databases">
        <authorList>
            <person name="Shimkets L."/>
            <person name="Ferriera S."/>
            <person name="Johnson J."/>
            <person name="Kravitz S."/>
            <person name="Beeson K."/>
            <person name="Sutton G."/>
            <person name="Rogers Y.-H."/>
            <person name="Friedman R."/>
            <person name="Frazier M."/>
            <person name="Venter J.C."/>
        </authorList>
    </citation>
    <scope>NUCLEOTIDE SEQUENCE [LARGE SCALE GENOMIC DNA]</scope>
    <source>
        <strain evidence="3 4">SIR-1</strain>
    </source>
</reference>
<dbReference type="AlphaFoldDB" id="A6GDG5"/>
<comment type="caution">
    <text evidence="3">The sequence shown here is derived from an EMBL/GenBank/DDBJ whole genome shotgun (WGS) entry which is preliminary data.</text>
</comment>
<feature type="domain" description="VWFA" evidence="2">
    <location>
        <begin position="157"/>
        <end position="337"/>
    </location>
</feature>
<accession>A6GDG5</accession>
<evidence type="ECO:0000256" key="1">
    <source>
        <dbReference type="SAM" id="MobiDB-lite"/>
    </source>
</evidence>
<evidence type="ECO:0000313" key="4">
    <source>
        <dbReference type="Proteomes" id="UP000005801"/>
    </source>
</evidence>
<dbReference type="OrthoDB" id="5494248at2"/>
<name>A6GDG5_9BACT</name>
<dbReference type="PROSITE" id="PS50234">
    <property type="entry name" value="VWFA"/>
    <property type="match status" value="1"/>
</dbReference>
<feature type="region of interest" description="Disordered" evidence="1">
    <location>
        <begin position="40"/>
        <end position="61"/>
    </location>
</feature>
<dbReference type="PANTHER" id="PTHR10579:SF43">
    <property type="entry name" value="ZINC FINGER (C3HC4-TYPE RING FINGER) FAMILY PROTEIN"/>
    <property type="match status" value="1"/>
</dbReference>
<dbReference type="EMBL" id="ABCS01000073">
    <property type="protein sequence ID" value="EDM76077.1"/>
    <property type="molecule type" value="Genomic_DNA"/>
</dbReference>
<dbReference type="InterPro" id="IPR002035">
    <property type="entry name" value="VWF_A"/>
</dbReference>
<dbReference type="SMART" id="SM00327">
    <property type="entry name" value="VWA"/>
    <property type="match status" value="1"/>
</dbReference>
<keyword evidence="3" id="KW-0449">Lipoprotein</keyword>
<evidence type="ECO:0000313" key="3">
    <source>
        <dbReference type="EMBL" id="EDM76077.1"/>
    </source>
</evidence>
<proteinExistence type="predicted"/>
<evidence type="ECO:0000259" key="2">
    <source>
        <dbReference type="PROSITE" id="PS50234"/>
    </source>
</evidence>
<dbReference type="Gene3D" id="3.40.50.410">
    <property type="entry name" value="von Willebrand factor, type A domain"/>
    <property type="match status" value="1"/>
</dbReference>
<organism evidence="3 4">
    <name type="scientific">Plesiocystis pacifica SIR-1</name>
    <dbReference type="NCBI Taxonomy" id="391625"/>
    <lineage>
        <taxon>Bacteria</taxon>
        <taxon>Pseudomonadati</taxon>
        <taxon>Myxococcota</taxon>
        <taxon>Polyangia</taxon>
        <taxon>Nannocystales</taxon>
        <taxon>Nannocystaceae</taxon>
        <taxon>Plesiocystis</taxon>
    </lineage>
</organism>
<keyword evidence="4" id="KW-1185">Reference proteome</keyword>
<sequence>MNDLAPALCAIAVSLACIGVGCGDDGGSYDDELGECAGCGVDDGELPEPPPEEQELPKPSEVCDEETPVTLHLSPDDSNSMASPVMTREVAPYGFYTTFEWIRPWEFLNYYSFEYPAADPGDLSVHVDLRSKDEGRFQLQIGVASEIVSPSERLPMNITLVLDESTSMTGAPMYAMKATARAIAGSLREGDVISLVSWSNSNNVRLASHAVAGSNDATLLDTIDAIEPGGGTDLHAGLEQGYALAQANFSADRINRVVLVSDGGANLGFTDAELIAQMAELEDGEGIYMVGVGVGDVGRYNDELMDTVTDQGKGASVFIPNEAEAERMFGERFMSTMGVAARDVRVELSLPPGFEIVRFSGEEFSDDPSEIEPQHLAPNDAMVFYQELETCAPELATEDALLGVVVRWREPFSKQARERAVEYAFADLLGAESPMLDKGQAILSYAEVFATGLGALEQAEADLAAAEQALPGDSDLAEIRSVLDML</sequence>
<dbReference type="InterPro" id="IPR036465">
    <property type="entry name" value="vWFA_dom_sf"/>
</dbReference>
<dbReference type="STRING" id="391625.PPSIR1_41384"/>
<gene>
    <name evidence="3" type="ORF">PPSIR1_41384</name>
</gene>
<dbReference type="eggNOG" id="COG2304">
    <property type="taxonomic scope" value="Bacteria"/>
</dbReference>
<feature type="compositionally biased region" description="Acidic residues" evidence="1">
    <location>
        <begin position="42"/>
        <end position="54"/>
    </location>
</feature>
<protein>
    <submittedName>
        <fullName evidence="3">Putative lipoprotein</fullName>
    </submittedName>
</protein>
<dbReference type="InterPro" id="IPR051266">
    <property type="entry name" value="CLCR"/>
</dbReference>
<dbReference type="SUPFAM" id="SSF53300">
    <property type="entry name" value="vWA-like"/>
    <property type="match status" value="1"/>
</dbReference>